<keyword evidence="5 6" id="KW-0456">Lyase</keyword>
<feature type="binding site" evidence="6">
    <location>
        <position position="240"/>
    </location>
    <ligand>
        <name>AMP</name>
        <dbReference type="ChEBI" id="CHEBI:456215"/>
    </ligand>
</feature>
<comment type="caution">
    <text evidence="9">The sequence shown here is derived from an EMBL/GenBank/DDBJ whole genome shotgun (WGS) entry which is preliminary data.</text>
</comment>
<dbReference type="PROSITE" id="PS51383">
    <property type="entry name" value="YJEF_C_3"/>
    <property type="match status" value="1"/>
</dbReference>
<keyword evidence="10" id="KW-1185">Reference proteome</keyword>
<comment type="function">
    <text evidence="6">Catalyzes the dehydration of the S-form of NAD(P)HX at the expense of ADP, which is converted to AMP. Together with NAD(P)HX epimerase, which catalyzes the epimerization of the S- and R-forms, the enzyme allows the repair of both epimers of NAD(P)HX, a damaged form of NAD(P)H that is a result of enzymatic or heat-dependent hydration.</text>
</comment>
<keyword evidence="1 6" id="KW-0547">Nucleotide-binding</keyword>
<keyword evidence="2 6" id="KW-0067">ATP-binding</keyword>
<feature type="domain" description="YjeF C-terminal" evidence="8">
    <location>
        <begin position="9"/>
        <end position="301"/>
    </location>
</feature>
<dbReference type="CDD" id="cd01171">
    <property type="entry name" value="YXKO-related"/>
    <property type="match status" value="1"/>
</dbReference>
<name>A0ABV6RPX4_9GAMM</name>
<evidence type="ECO:0000256" key="4">
    <source>
        <dbReference type="ARBA" id="ARBA00023027"/>
    </source>
</evidence>
<comment type="similarity">
    <text evidence="6">Belongs to the NnrD/CARKD family.</text>
</comment>
<keyword evidence="3 6" id="KW-0521">NADP</keyword>
<evidence type="ECO:0000256" key="6">
    <source>
        <dbReference type="HAMAP-Rule" id="MF_01965"/>
    </source>
</evidence>
<dbReference type="EMBL" id="JBHLTG010000003">
    <property type="protein sequence ID" value="MFC0679037.1"/>
    <property type="molecule type" value="Genomic_DNA"/>
</dbReference>
<dbReference type="PANTHER" id="PTHR12592">
    <property type="entry name" value="ATP-DEPENDENT (S)-NAD(P)H-HYDRATE DEHYDRATASE FAMILY MEMBER"/>
    <property type="match status" value="1"/>
</dbReference>
<feature type="binding site" evidence="6">
    <location>
        <position position="167"/>
    </location>
    <ligand>
        <name>(6S)-NADPHX</name>
        <dbReference type="ChEBI" id="CHEBI:64076"/>
    </ligand>
</feature>
<comment type="catalytic activity">
    <reaction evidence="6">
        <text>(6S)-NADPHX + ADP = AMP + phosphate + NADPH + H(+)</text>
        <dbReference type="Rhea" id="RHEA:32235"/>
        <dbReference type="ChEBI" id="CHEBI:15378"/>
        <dbReference type="ChEBI" id="CHEBI:43474"/>
        <dbReference type="ChEBI" id="CHEBI:57783"/>
        <dbReference type="ChEBI" id="CHEBI:64076"/>
        <dbReference type="ChEBI" id="CHEBI:456215"/>
        <dbReference type="ChEBI" id="CHEBI:456216"/>
        <dbReference type="EC" id="4.2.1.136"/>
    </reaction>
</comment>
<evidence type="ECO:0000256" key="1">
    <source>
        <dbReference type="ARBA" id="ARBA00022741"/>
    </source>
</evidence>
<evidence type="ECO:0000313" key="9">
    <source>
        <dbReference type="EMBL" id="MFC0679037.1"/>
    </source>
</evidence>
<proteinExistence type="inferred from homology"/>
<dbReference type="Gene3D" id="3.40.1190.20">
    <property type="match status" value="1"/>
</dbReference>
<dbReference type="Proteomes" id="UP001589896">
    <property type="component" value="Unassembled WGS sequence"/>
</dbReference>
<comment type="catalytic activity">
    <reaction evidence="6">
        <text>(6S)-NADHX + ADP = AMP + phosphate + NADH + H(+)</text>
        <dbReference type="Rhea" id="RHEA:32223"/>
        <dbReference type="ChEBI" id="CHEBI:15378"/>
        <dbReference type="ChEBI" id="CHEBI:43474"/>
        <dbReference type="ChEBI" id="CHEBI:57945"/>
        <dbReference type="ChEBI" id="CHEBI:64074"/>
        <dbReference type="ChEBI" id="CHEBI:456215"/>
        <dbReference type="ChEBI" id="CHEBI:456216"/>
        <dbReference type="EC" id="4.2.1.136"/>
    </reaction>
</comment>
<evidence type="ECO:0000256" key="7">
    <source>
        <dbReference type="SAM" id="MobiDB-lite"/>
    </source>
</evidence>
<dbReference type="HAMAP" id="MF_01965">
    <property type="entry name" value="NADHX_dehydratase"/>
    <property type="match status" value="1"/>
</dbReference>
<comment type="cofactor">
    <cofactor evidence="6">
        <name>Mg(2+)</name>
        <dbReference type="ChEBI" id="CHEBI:18420"/>
    </cofactor>
</comment>
<dbReference type="Pfam" id="PF01256">
    <property type="entry name" value="Carb_kinase"/>
    <property type="match status" value="1"/>
</dbReference>
<dbReference type="NCBIfam" id="TIGR00196">
    <property type="entry name" value="yjeF_cterm"/>
    <property type="match status" value="1"/>
</dbReference>
<feature type="binding site" evidence="6">
    <location>
        <position position="44"/>
    </location>
    <ligand>
        <name>(6S)-NADPHX</name>
        <dbReference type="ChEBI" id="CHEBI:64076"/>
    </ligand>
</feature>
<feature type="binding site" evidence="6">
    <location>
        <position position="241"/>
    </location>
    <ligand>
        <name>(6S)-NADPHX</name>
        <dbReference type="ChEBI" id="CHEBI:64076"/>
    </ligand>
</feature>
<protein>
    <recommendedName>
        <fullName evidence="6">ADP-dependent (S)-NAD(P)H-hydrate dehydratase</fullName>
        <ecNumber evidence="6">4.2.1.136</ecNumber>
    </recommendedName>
    <alternativeName>
        <fullName evidence="6">ADP-dependent NAD(P)HX dehydratase</fullName>
    </alternativeName>
</protein>
<comment type="caution">
    <text evidence="6">Lacks conserved residue(s) required for the propagation of feature annotation.</text>
</comment>
<comment type="subunit">
    <text evidence="6">Homotetramer.</text>
</comment>
<dbReference type="InterPro" id="IPR029056">
    <property type="entry name" value="Ribokinase-like"/>
</dbReference>
<gene>
    <name evidence="6" type="primary">nnrD</name>
    <name evidence="9" type="ORF">ACFFGH_14430</name>
</gene>
<evidence type="ECO:0000256" key="3">
    <source>
        <dbReference type="ARBA" id="ARBA00022857"/>
    </source>
</evidence>
<evidence type="ECO:0000256" key="2">
    <source>
        <dbReference type="ARBA" id="ARBA00022840"/>
    </source>
</evidence>
<dbReference type="EC" id="4.2.1.136" evidence="6"/>
<accession>A0ABV6RPX4</accession>
<evidence type="ECO:0000256" key="5">
    <source>
        <dbReference type="ARBA" id="ARBA00023239"/>
    </source>
</evidence>
<feature type="region of interest" description="Disordered" evidence="7">
    <location>
        <begin position="1"/>
        <end position="28"/>
    </location>
</feature>
<reference evidence="9 10" key="1">
    <citation type="submission" date="2024-09" db="EMBL/GenBank/DDBJ databases">
        <authorList>
            <person name="Sun Q."/>
            <person name="Mori K."/>
        </authorList>
    </citation>
    <scope>NUCLEOTIDE SEQUENCE [LARGE SCALE GENOMIC DNA]</scope>
    <source>
        <strain evidence="9 10">KCTC 23076</strain>
    </source>
</reference>
<dbReference type="InterPro" id="IPR000631">
    <property type="entry name" value="CARKD"/>
</dbReference>
<dbReference type="PANTHER" id="PTHR12592:SF0">
    <property type="entry name" value="ATP-DEPENDENT (S)-NAD(P)H-HYDRATE DEHYDRATASE"/>
    <property type="match status" value="1"/>
</dbReference>
<sequence length="307" mass="31344">MRDPVELTPQWLRRHPLPQPSQDGDKDERGRVLIVGGAGEMPGAALLSAVAALRAGAGKLQIATPTSAAPMVAGAVPEARVVSLPETRAGALSSSALDRLTQMSERADAVVVGPGLLDGIGMARMLAQWLTTLPAIPVVIDAAALSAFDHNPDAIAAAPALRIVTPHAGEAARLLGCERSDVVARPVELGIELARRFNAVCVMKGGTGYVIDGPSLDGAKAEPLLVNRYGNVGLATSGSGDMLSGIVGGLAARGASPFLATAWGVYLHAVAGDALAARFKGPLGFLARELLDEVPALMNALAPRSSG</sequence>
<evidence type="ECO:0000313" key="10">
    <source>
        <dbReference type="Proteomes" id="UP001589896"/>
    </source>
</evidence>
<feature type="binding site" evidence="6">
    <location>
        <position position="115"/>
    </location>
    <ligand>
        <name>(6S)-NADPHX</name>
        <dbReference type="ChEBI" id="CHEBI:64076"/>
    </ligand>
</feature>
<keyword evidence="4 6" id="KW-0520">NAD</keyword>
<evidence type="ECO:0000259" key="8">
    <source>
        <dbReference type="PROSITE" id="PS51383"/>
    </source>
</evidence>
<dbReference type="SUPFAM" id="SSF53613">
    <property type="entry name" value="Ribokinase-like"/>
    <property type="match status" value="1"/>
</dbReference>
<organism evidence="9 10">
    <name type="scientific">Lysobacter korlensis</name>
    <dbReference type="NCBI Taxonomy" id="553636"/>
    <lineage>
        <taxon>Bacteria</taxon>
        <taxon>Pseudomonadati</taxon>
        <taxon>Pseudomonadota</taxon>
        <taxon>Gammaproteobacteria</taxon>
        <taxon>Lysobacterales</taxon>
        <taxon>Lysobacteraceae</taxon>
        <taxon>Lysobacter</taxon>
    </lineage>
</organism>
<dbReference type="RefSeq" id="WP_386669394.1">
    <property type="nucleotide sequence ID" value="NZ_JBHLTG010000003.1"/>
</dbReference>